<dbReference type="OrthoDB" id="3265564at2759"/>
<keyword evidence="4" id="KW-1185">Reference proteome</keyword>
<keyword evidence="1" id="KW-0812">Transmembrane</keyword>
<dbReference type="KEGG" id="shs:STEHIDRAFT_143131"/>
<protein>
    <recommendedName>
        <fullName evidence="5">Sc15 protein</fullName>
    </recommendedName>
</protein>
<keyword evidence="2" id="KW-0732">Signal</keyword>
<reference evidence="4" key="1">
    <citation type="journal article" date="2012" name="Science">
        <title>The Paleozoic origin of enzymatic lignin decomposition reconstructed from 31 fungal genomes.</title>
        <authorList>
            <person name="Floudas D."/>
            <person name="Binder M."/>
            <person name="Riley R."/>
            <person name="Barry K."/>
            <person name="Blanchette R.A."/>
            <person name="Henrissat B."/>
            <person name="Martinez A.T."/>
            <person name="Otillar R."/>
            <person name="Spatafora J.W."/>
            <person name="Yadav J.S."/>
            <person name="Aerts A."/>
            <person name="Benoit I."/>
            <person name="Boyd A."/>
            <person name="Carlson A."/>
            <person name="Copeland A."/>
            <person name="Coutinho P.M."/>
            <person name="de Vries R.P."/>
            <person name="Ferreira P."/>
            <person name="Findley K."/>
            <person name="Foster B."/>
            <person name="Gaskell J."/>
            <person name="Glotzer D."/>
            <person name="Gorecki P."/>
            <person name="Heitman J."/>
            <person name="Hesse C."/>
            <person name="Hori C."/>
            <person name="Igarashi K."/>
            <person name="Jurgens J.A."/>
            <person name="Kallen N."/>
            <person name="Kersten P."/>
            <person name="Kohler A."/>
            <person name="Kuees U."/>
            <person name="Kumar T.K.A."/>
            <person name="Kuo A."/>
            <person name="LaButti K."/>
            <person name="Larrondo L.F."/>
            <person name="Lindquist E."/>
            <person name="Ling A."/>
            <person name="Lombard V."/>
            <person name="Lucas S."/>
            <person name="Lundell T."/>
            <person name="Martin R."/>
            <person name="McLaughlin D.J."/>
            <person name="Morgenstern I."/>
            <person name="Morin E."/>
            <person name="Murat C."/>
            <person name="Nagy L.G."/>
            <person name="Nolan M."/>
            <person name="Ohm R.A."/>
            <person name="Patyshakuliyeva A."/>
            <person name="Rokas A."/>
            <person name="Ruiz-Duenas F.J."/>
            <person name="Sabat G."/>
            <person name="Salamov A."/>
            <person name="Samejima M."/>
            <person name="Schmutz J."/>
            <person name="Slot J.C."/>
            <person name="St John F."/>
            <person name="Stenlid J."/>
            <person name="Sun H."/>
            <person name="Sun S."/>
            <person name="Syed K."/>
            <person name="Tsang A."/>
            <person name="Wiebenga A."/>
            <person name="Young D."/>
            <person name="Pisabarro A."/>
            <person name="Eastwood D.C."/>
            <person name="Martin F."/>
            <person name="Cullen D."/>
            <person name="Grigoriev I.V."/>
            <person name="Hibbett D.S."/>
        </authorList>
    </citation>
    <scope>NUCLEOTIDE SEQUENCE [LARGE SCALE GENOMIC DNA]</scope>
    <source>
        <strain evidence="4">FP-91666</strain>
    </source>
</reference>
<evidence type="ECO:0000313" key="3">
    <source>
        <dbReference type="EMBL" id="EIM79696.1"/>
    </source>
</evidence>
<dbReference type="EMBL" id="JH687402">
    <property type="protein sequence ID" value="EIM79696.1"/>
    <property type="molecule type" value="Genomic_DNA"/>
</dbReference>
<sequence>MFSFTKAITFATLAASALVSAVPVDLPVGQSAVSDLTDLVEKRQSGDLLSIVADLQVSIAPAVTELTFITAANATADVITPIVSEITTTVQSTVTSIKALGNSTVSVAAEDISKALAGVISTVATPAGNILALEGIDVNAVTAALSPLGDVLGSLVDEVLALVGEILDVVKQTLDTLLGGLSGILSGLGFTGLLGLLGL</sequence>
<organism evidence="3 4">
    <name type="scientific">Stereum hirsutum (strain FP-91666)</name>
    <name type="common">White-rot fungus</name>
    <dbReference type="NCBI Taxonomy" id="721885"/>
    <lineage>
        <taxon>Eukaryota</taxon>
        <taxon>Fungi</taxon>
        <taxon>Dikarya</taxon>
        <taxon>Basidiomycota</taxon>
        <taxon>Agaricomycotina</taxon>
        <taxon>Agaricomycetes</taxon>
        <taxon>Russulales</taxon>
        <taxon>Stereaceae</taxon>
        <taxon>Stereum</taxon>
    </lineage>
</organism>
<name>R7RWF5_STEHR</name>
<dbReference type="Proteomes" id="UP000053927">
    <property type="component" value="Unassembled WGS sequence"/>
</dbReference>
<dbReference type="OMA" id="MFSFTKA"/>
<feature type="chain" id="PRO_5004444493" description="Sc15 protein" evidence="2">
    <location>
        <begin position="22"/>
        <end position="199"/>
    </location>
</feature>
<accession>R7RWF5</accession>
<keyword evidence="1" id="KW-0472">Membrane</keyword>
<feature type="signal peptide" evidence="2">
    <location>
        <begin position="1"/>
        <end position="21"/>
    </location>
</feature>
<dbReference type="RefSeq" id="XP_007311267.1">
    <property type="nucleotide sequence ID" value="XM_007311205.1"/>
</dbReference>
<proteinExistence type="predicted"/>
<gene>
    <name evidence="3" type="ORF">STEHIDRAFT_143131</name>
</gene>
<evidence type="ECO:0008006" key="5">
    <source>
        <dbReference type="Google" id="ProtNLM"/>
    </source>
</evidence>
<dbReference type="AlphaFoldDB" id="R7RWF5"/>
<feature type="transmembrane region" description="Helical" evidence="1">
    <location>
        <begin position="177"/>
        <end position="197"/>
    </location>
</feature>
<evidence type="ECO:0000256" key="2">
    <source>
        <dbReference type="SAM" id="SignalP"/>
    </source>
</evidence>
<dbReference type="GeneID" id="18799163"/>
<evidence type="ECO:0000313" key="4">
    <source>
        <dbReference type="Proteomes" id="UP000053927"/>
    </source>
</evidence>
<keyword evidence="1" id="KW-1133">Transmembrane helix</keyword>
<evidence type="ECO:0000256" key="1">
    <source>
        <dbReference type="SAM" id="Phobius"/>
    </source>
</evidence>